<dbReference type="EMBL" id="APLF01000013">
    <property type="protein sequence ID" value="EMY80431.1"/>
    <property type="molecule type" value="Genomic_DNA"/>
</dbReference>
<organism evidence="17 18">
    <name type="scientific">Psychroflexus gondwanensis ACAM 44</name>
    <dbReference type="NCBI Taxonomy" id="1189619"/>
    <lineage>
        <taxon>Bacteria</taxon>
        <taxon>Pseudomonadati</taxon>
        <taxon>Bacteroidota</taxon>
        <taxon>Flavobacteriia</taxon>
        <taxon>Flavobacteriales</taxon>
        <taxon>Flavobacteriaceae</taxon>
        <taxon>Psychroflexus</taxon>
    </lineage>
</organism>
<dbReference type="PATRIC" id="fig|1189619.4.peg.2437"/>
<dbReference type="STRING" id="1189619.pgond44_11813"/>
<dbReference type="GO" id="GO:0009252">
    <property type="term" value="P:peptidoglycan biosynthetic process"/>
    <property type="evidence" value="ECO:0007669"/>
    <property type="project" value="UniProtKB-KW"/>
</dbReference>
<keyword evidence="7 16" id="KW-1133">Transmembrane helix</keyword>
<evidence type="ECO:0000256" key="5">
    <source>
        <dbReference type="ARBA" id="ARBA00022960"/>
    </source>
</evidence>
<keyword evidence="4 16" id="KW-0812">Transmembrane</keyword>
<feature type="transmembrane region" description="Helical" evidence="16">
    <location>
        <begin position="20"/>
        <end position="38"/>
    </location>
</feature>
<feature type="transmembrane region" description="Helical" evidence="16">
    <location>
        <begin position="122"/>
        <end position="143"/>
    </location>
</feature>
<dbReference type="PANTHER" id="PTHR30474">
    <property type="entry name" value="CELL CYCLE PROTEIN"/>
    <property type="match status" value="1"/>
</dbReference>
<dbReference type="GO" id="GO:0005886">
    <property type="term" value="C:plasma membrane"/>
    <property type="evidence" value="ECO:0007669"/>
    <property type="project" value="TreeGrafter"/>
</dbReference>
<dbReference type="GO" id="GO:0008360">
    <property type="term" value="P:regulation of cell shape"/>
    <property type="evidence" value="ECO:0007669"/>
    <property type="project" value="UniProtKB-KW"/>
</dbReference>
<keyword evidence="3" id="KW-0808">Transferase</keyword>
<evidence type="ECO:0000313" key="17">
    <source>
        <dbReference type="EMBL" id="EMY80431.1"/>
    </source>
</evidence>
<evidence type="ECO:0000313" key="18">
    <source>
        <dbReference type="Proteomes" id="UP000012317"/>
    </source>
</evidence>
<accession>N1WJL2</accession>
<keyword evidence="18" id="KW-1185">Reference proteome</keyword>
<keyword evidence="17" id="KW-0132">Cell division</keyword>
<evidence type="ECO:0000256" key="14">
    <source>
        <dbReference type="ARBA" id="ARBA00044770"/>
    </source>
</evidence>
<feature type="transmembrane region" description="Helical" evidence="16">
    <location>
        <begin position="177"/>
        <end position="194"/>
    </location>
</feature>
<evidence type="ECO:0000256" key="7">
    <source>
        <dbReference type="ARBA" id="ARBA00022989"/>
    </source>
</evidence>
<dbReference type="Pfam" id="PF01098">
    <property type="entry name" value="FTSW_RODA_SPOVE"/>
    <property type="match status" value="1"/>
</dbReference>
<evidence type="ECO:0000256" key="6">
    <source>
        <dbReference type="ARBA" id="ARBA00022984"/>
    </source>
</evidence>
<feature type="transmembrane region" description="Helical" evidence="16">
    <location>
        <begin position="155"/>
        <end position="171"/>
    </location>
</feature>
<evidence type="ECO:0000256" key="9">
    <source>
        <dbReference type="ARBA" id="ARBA00032370"/>
    </source>
</evidence>
<comment type="similarity">
    <text evidence="11">Belongs to the SEDS family. FtsW subfamily.</text>
</comment>
<dbReference type="GO" id="GO:0015648">
    <property type="term" value="F:lipid-linked peptidoglycan transporter activity"/>
    <property type="evidence" value="ECO:0007669"/>
    <property type="project" value="TreeGrafter"/>
</dbReference>
<evidence type="ECO:0000256" key="1">
    <source>
        <dbReference type="ARBA" id="ARBA00004141"/>
    </source>
</evidence>
<gene>
    <name evidence="17" type="ORF">pgond44_11813</name>
</gene>
<feature type="transmembrane region" description="Helical" evidence="16">
    <location>
        <begin position="53"/>
        <end position="72"/>
    </location>
</feature>
<dbReference type="GO" id="GO:0051301">
    <property type="term" value="P:cell division"/>
    <property type="evidence" value="ECO:0007669"/>
    <property type="project" value="UniProtKB-KW"/>
</dbReference>
<proteinExistence type="inferred from homology"/>
<protein>
    <recommendedName>
        <fullName evidence="12">Probable peptidoglycan glycosyltransferase FtsW</fullName>
        <ecNumber evidence="14">2.4.99.28</ecNumber>
    </recommendedName>
    <alternativeName>
        <fullName evidence="13">Cell division protein FtsW</fullName>
    </alternativeName>
    <alternativeName>
        <fullName evidence="10">Cell wall polymerase</fullName>
    </alternativeName>
    <alternativeName>
        <fullName evidence="9">Peptidoglycan polymerase</fullName>
    </alternativeName>
</protein>
<dbReference type="AlphaFoldDB" id="N1WJL2"/>
<name>N1WJL2_9FLAO</name>
<keyword evidence="6" id="KW-0573">Peptidoglycan synthesis</keyword>
<dbReference type="Proteomes" id="UP000012317">
    <property type="component" value="Unassembled WGS sequence"/>
</dbReference>
<evidence type="ECO:0000256" key="16">
    <source>
        <dbReference type="SAM" id="Phobius"/>
    </source>
</evidence>
<dbReference type="PANTHER" id="PTHR30474:SF2">
    <property type="entry name" value="PEPTIDOGLYCAN GLYCOSYLTRANSFERASE FTSW-RELATED"/>
    <property type="match status" value="1"/>
</dbReference>
<dbReference type="GO" id="GO:0032153">
    <property type="term" value="C:cell division site"/>
    <property type="evidence" value="ECO:0007669"/>
    <property type="project" value="TreeGrafter"/>
</dbReference>
<evidence type="ECO:0000256" key="10">
    <source>
        <dbReference type="ARBA" id="ARBA00033270"/>
    </source>
</evidence>
<keyword evidence="8 16" id="KW-0472">Membrane</keyword>
<feature type="transmembrane region" description="Helical" evidence="16">
    <location>
        <begin position="321"/>
        <end position="346"/>
    </location>
</feature>
<reference evidence="17 18" key="1">
    <citation type="journal article" date="2014" name="Genome Biol. Evol.">
        <title>Extensive gene acquisition in the extremely psychrophilic bacterial species Psychroflexus torquis and the link to sea-ice ecosystem specialism.</title>
        <authorList>
            <person name="Feng S."/>
            <person name="Powell S.M."/>
            <person name="Wilson R."/>
            <person name="Bowman J.P."/>
        </authorList>
    </citation>
    <scope>NUCLEOTIDE SEQUENCE [LARGE SCALE GENOMIC DNA]</scope>
    <source>
        <strain evidence="17 18">ACAM 44</strain>
    </source>
</reference>
<evidence type="ECO:0000256" key="15">
    <source>
        <dbReference type="ARBA" id="ARBA00049902"/>
    </source>
</evidence>
<sequence length="413" mass="45169">MSTSTGLTDFLRSIKGDRMLWSVAALLAIFSFIPVYSASSNLAYLNGASGSTFAYLIKHFIHLVLGFSILYATHKIPYRYFRGLSIILLPIVIVLLIVTLLQGTTMQGANASRWIQVPIVNFSFQTSTLASVVLLIYVARYLSKIKDTEYTFKETILPLWVPVFLVVGLILPANFSTAAIIFFIVLILTFVGGYSMKYTGAIVGIGMLSLVLFGLTAKAFPDLFPNRVDTWISRIETFTQDEQSKEQYQVEKAKIAIATGGITGNGIGKSVQRNFLPQSSSDFIYAIIVEEMGMVGGLGVILAYLFMLYRMAIIVTKSETAYGRLLVIAAGIPIIFQAFVNIAVAVEFLPVTGQTLPLVGSGGTSIWMTCLSLGIVISVSANNEVRSIAEAKEKEREDNKAIENPLEVLSETI</sequence>
<dbReference type="GO" id="GO:0008955">
    <property type="term" value="F:peptidoglycan glycosyltransferase activity"/>
    <property type="evidence" value="ECO:0007669"/>
    <property type="project" value="UniProtKB-EC"/>
</dbReference>
<evidence type="ECO:0000256" key="13">
    <source>
        <dbReference type="ARBA" id="ARBA00041418"/>
    </source>
</evidence>
<dbReference type="RefSeq" id="WP_003442411.1">
    <property type="nucleotide sequence ID" value="NZ_APLF01000013.1"/>
</dbReference>
<comment type="caution">
    <text evidence="17">The sequence shown here is derived from an EMBL/GenBank/DDBJ whole genome shotgun (WGS) entry which is preliminary data.</text>
</comment>
<feature type="transmembrane region" description="Helical" evidence="16">
    <location>
        <begin position="366"/>
        <end position="385"/>
    </location>
</feature>
<feature type="transmembrane region" description="Helical" evidence="16">
    <location>
        <begin position="283"/>
        <end position="309"/>
    </location>
</feature>
<evidence type="ECO:0000256" key="4">
    <source>
        <dbReference type="ARBA" id="ARBA00022692"/>
    </source>
</evidence>
<comment type="subcellular location">
    <subcellularLocation>
        <location evidence="1">Membrane</location>
        <topology evidence="1">Multi-pass membrane protein</topology>
    </subcellularLocation>
</comment>
<evidence type="ECO:0000256" key="3">
    <source>
        <dbReference type="ARBA" id="ARBA00022679"/>
    </source>
</evidence>
<evidence type="ECO:0000256" key="2">
    <source>
        <dbReference type="ARBA" id="ARBA00022676"/>
    </source>
</evidence>
<evidence type="ECO:0000256" key="12">
    <source>
        <dbReference type="ARBA" id="ARBA00041185"/>
    </source>
</evidence>
<keyword evidence="5" id="KW-0133">Cell shape</keyword>
<dbReference type="eggNOG" id="COG0772">
    <property type="taxonomic scope" value="Bacteria"/>
</dbReference>
<dbReference type="EC" id="2.4.99.28" evidence="14"/>
<keyword evidence="17" id="KW-0131">Cell cycle</keyword>
<evidence type="ECO:0000256" key="11">
    <source>
        <dbReference type="ARBA" id="ARBA00038053"/>
    </source>
</evidence>
<feature type="transmembrane region" description="Helical" evidence="16">
    <location>
        <begin position="201"/>
        <end position="220"/>
    </location>
</feature>
<comment type="catalytic activity">
    <reaction evidence="15">
        <text>[GlcNAc-(1-&gt;4)-Mur2Ac(oyl-L-Ala-gamma-D-Glu-L-Lys-D-Ala-D-Ala)](n)-di-trans,octa-cis-undecaprenyl diphosphate + beta-D-GlcNAc-(1-&gt;4)-Mur2Ac(oyl-L-Ala-gamma-D-Glu-L-Lys-D-Ala-D-Ala)-di-trans,octa-cis-undecaprenyl diphosphate = [GlcNAc-(1-&gt;4)-Mur2Ac(oyl-L-Ala-gamma-D-Glu-L-Lys-D-Ala-D-Ala)](n+1)-di-trans,octa-cis-undecaprenyl diphosphate + di-trans,octa-cis-undecaprenyl diphosphate + H(+)</text>
        <dbReference type="Rhea" id="RHEA:23708"/>
        <dbReference type="Rhea" id="RHEA-COMP:9602"/>
        <dbReference type="Rhea" id="RHEA-COMP:9603"/>
        <dbReference type="ChEBI" id="CHEBI:15378"/>
        <dbReference type="ChEBI" id="CHEBI:58405"/>
        <dbReference type="ChEBI" id="CHEBI:60033"/>
        <dbReference type="ChEBI" id="CHEBI:78435"/>
        <dbReference type="EC" id="2.4.99.28"/>
    </reaction>
</comment>
<keyword evidence="2" id="KW-0328">Glycosyltransferase</keyword>
<feature type="transmembrane region" description="Helical" evidence="16">
    <location>
        <begin position="84"/>
        <end position="102"/>
    </location>
</feature>
<dbReference type="InterPro" id="IPR001182">
    <property type="entry name" value="FtsW/RodA"/>
</dbReference>
<evidence type="ECO:0000256" key="8">
    <source>
        <dbReference type="ARBA" id="ARBA00023136"/>
    </source>
</evidence>